<name>A0AAD6JVW7_9ROSI</name>
<evidence type="ECO:0000313" key="3">
    <source>
        <dbReference type="EMBL" id="KAJ6411873.1"/>
    </source>
</evidence>
<keyword evidence="1" id="KW-0472">Membrane</keyword>
<protein>
    <recommendedName>
        <fullName evidence="2">DUF3456 domain-containing protein</fullName>
    </recommendedName>
</protein>
<accession>A0AAD6JVW7</accession>
<organism evidence="3 4">
    <name type="scientific">Salix udensis</name>
    <dbReference type="NCBI Taxonomy" id="889485"/>
    <lineage>
        <taxon>Eukaryota</taxon>
        <taxon>Viridiplantae</taxon>
        <taxon>Streptophyta</taxon>
        <taxon>Embryophyta</taxon>
        <taxon>Tracheophyta</taxon>
        <taxon>Spermatophyta</taxon>
        <taxon>Magnoliopsida</taxon>
        <taxon>eudicotyledons</taxon>
        <taxon>Gunneridae</taxon>
        <taxon>Pentapetalae</taxon>
        <taxon>rosids</taxon>
        <taxon>fabids</taxon>
        <taxon>Malpighiales</taxon>
        <taxon>Salicaceae</taxon>
        <taxon>Saliceae</taxon>
        <taxon>Salix</taxon>
    </lineage>
</organism>
<feature type="transmembrane region" description="Helical" evidence="1">
    <location>
        <begin position="52"/>
        <end position="70"/>
    </location>
</feature>
<keyword evidence="1" id="KW-1133">Transmembrane helix</keyword>
<dbReference type="EMBL" id="JAPFFJ010000013">
    <property type="protein sequence ID" value="KAJ6411873.1"/>
    <property type="molecule type" value="Genomic_DNA"/>
</dbReference>
<keyword evidence="1" id="KW-0812">Transmembrane</keyword>
<gene>
    <name evidence="3" type="ORF">OIU84_005026</name>
</gene>
<evidence type="ECO:0000256" key="1">
    <source>
        <dbReference type="SAM" id="Phobius"/>
    </source>
</evidence>
<evidence type="ECO:0000313" key="4">
    <source>
        <dbReference type="Proteomes" id="UP001162972"/>
    </source>
</evidence>
<dbReference type="Proteomes" id="UP001162972">
    <property type="component" value="Chromosome 5"/>
</dbReference>
<comment type="caution">
    <text evidence="3">The sequence shown here is derived from an EMBL/GenBank/DDBJ whole genome shotgun (WGS) entry which is preliminary data.</text>
</comment>
<dbReference type="AlphaFoldDB" id="A0AAD6JVW7"/>
<reference evidence="3 4" key="1">
    <citation type="journal article" date="2023" name="Int. J. Mol. Sci.">
        <title>De Novo Assembly and Annotation of 11 Diverse Shrub Willow (Salix) Genomes Reveals Novel Gene Organization in Sex-Linked Regions.</title>
        <authorList>
            <person name="Hyden B."/>
            <person name="Feng K."/>
            <person name="Yates T.B."/>
            <person name="Jawdy S."/>
            <person name="Cereghino C."/>
            <person name="Smart L.B."/>
            <person name="Muchero W."/>
        </authorList>
    </citation>
    <scope>NUCLEOTIDE SEQUENCE [LARGE SCALE GENOMIC DNA]</scope>
    <source>
        <tissue evidence="3">Shoot tip</tissue>
    </source>
</reference>
<dbReference type="InterPro" id="IPR021852">
    <property type="entry name" value="DUF3456"/>
</dbReference>
<evidence type="ECO:0000259" key="2">
    <source>
        <dbReference type="Pfam" id="PF11938"/>
    </source>
</evidence>
<keyword evidence="4" id="KW-1185">Reference proteome</keyword>
<feature type="domain" description="DUF3456" evidence="2">
    <location>
        <begin position="73"/>
        <end position="117"/>
    </location>
</feature>
<sequence>MLALSVKWAWTSNSDTGLCLRRFLKLDSPVNKKQETRVRGAIGATKMAESTAWLFLMIFFVFTFTVVSSIDDKCAACNAVAEEIENGLSNEKPRNHLDMRHRLDSKGQRRGKVIDYRWIQKDMNGLEWIAGTVLQLTSKKPKHIQKIYHLIVEGYWRKLKMSWQNG</sequence>
<dbReference type="Pfam" id="PF11938">
    <property type="entry name" value="DUF3456"/>
    <property type="match status" value="1"/>
</dbReference>
<proteinExistence type="predicted"/>